<gene>
    <name evidence="1" type="ORF">CEXT_409321</name>
</gene>
<dbReference type="EMBL" id="BPLR01008304">
    <property type="protein sequence ID" value="GIY23731.1"/>
    <property type="molecule type" value="Genomic_DNA"/>
</dbReference>
<dbReference type="AlphaFoldDB" id="A0AAV4RS23"/>
<proteinExistence type="predicted"/>
<dbReference type="Proteomes" id="UP001054945">
    <property type="component" value="Unassembled WGS sequence"/>
</dbReference>
<reference evidence="1 2" key="1">
    <citation type="submission" date="2021-06" db="EMBL/GenBank/DDBJ databases">
        <title>Caerostris extrusa draft genome.</title>
        <authorList>
            <person name="Kono N."/>
            <person name="Arakawa K."/>
        </authorList>
    </citation>
    <scope>NUCLEOTIDE SEQUENCE [LARGE SCALE GENOMIC DNA]</scope>
</reference>
<organism evidence="1 2">
    <name type="scientific">Caerostris extrusa</name>
    <name type="common">Bark spider</name>
    <name type="synonym">Caerostris bankana</name>
    <dbReference type="NCBI Taxonomy" id="172846"/>
    <lineage>
        <taxon>Eukaryota</taxon>
        <taxon>Metazoa</taxon>
        <taxon>Ecdysozoa</taxon>
        <taxon>Arthropoda</taxon>
        <taxon>Chelicerata</taxon>
        <taxon>Arachnida</taxon>
        <taxon>Araneae</taxon>
        <taxon>Araneomorphae</taxon>
        <taxon>Entelegynae</taxon>
        <taxon>Araneoidea</taxon>
        <taxon>Araneidae</taxon>
        <taxon>Caerostris</taxon>
    </lineage>
</organism>
<evidence type="ECO:0000313" key="2">
    <source>
        <dbReference type="Proteomes" id="UP001054945"/>
    </source>
</evidence>
<keyword evidence="2" id="KW-1185">Reference proteome</keyword>
<comment type="caution">
    <text evidence="1">The sequence shown here is derived from an EMBL/GenBank/DDBJ whole genome shotgun (WGS) entry which is preliminary data.</text>
</comment>
<evidence type="ECO:0000313" key="1">
    <source>
        <dbReference type="EMBL" id="GIY23731.1"/>
    </source>
</evidence>
<accession>A0AAV4RS23</accession>
<protein>
    <submittedName>
        <fullName evidence="1">Uncharacterized protein</fullName>
    </submittedName>
</protein>
<sequence>MNFASVNAGLMNPSSMNFASVNAGLMNPSSMNESFKWCWLPDRTEELKYNTKVHVLRCRIRLFHFRPEKSVLSFPDNPQYAGTLRIEKFSQIKILKIVYFHEYAYS</sequence>
<name>A0AAV4RS23_CAEEX</name>